<dbReference type="Pfam" id="PF00149">
    <property type="entry name" value="Metallophos"/>
    <property type="match status" value="1"/>
</dbReference>
<evidence type="ECO:0000313" key="8">
    <source>
        <dbReference type="Proteomes" id="UP000004208"/>
    </source>
</evidence>
<dbReference type="STRING" id="585529.HMPREF0291_11878"/>
<evidence type="ECO:0000256" key="2">
    <source>
        <dbReference type="ARBA" id="ARBA00013365"/>
    </source>
</evidence>
<keyword evidence="3" id="KW-0540">Nuclease</keyword>
<sequence>MGSAQDSTHVTFIHTSDFQWGMTRWFLDGEDSDAQSRFEDSRLRAVEKLGNLAREHGAEFIVVAGDVFDANALSERTMGRALEALGSLPVPVFLLPGNHDPLLPGAALEHAAQLSNVTVLADSTPVEARPGVEIVGAPLLARYANEDLAARALAQLEPTDSVRILVAHGQAEGRGEDDPALISLTGLEQALANGVVDYVALGDTHSAQPVGASGRIWFSGSPETTDFHDRRDNVAGNEVNSGKALVVSVDKRAATDVDVDVNEHAVGEWTFDALHWEVSDGEDVRRVIAELEAYPHKSRTAVKYSLAGTLGLEATRELEEGLAAQRNVFGALYERERLMDLHLEPNDEELANLPLAGYARDAMSALLGAAETSDPQTARDAVNLLFRLSKEPK</sequence>
<reference evidence="7" key="1">
    <citation type="submission" date="2010-06" db="EMBL/GenBank/DDBJ databases">
        <authorList>
            <person name="Muzny D."/>
            <person name="Qin X."/>
            <person name="Buhay C."/>
            <person name="Dugan-Rocha S."/>
            <person name="Ding Y."/>
            <person name="Chen G."/>
            <person name="Hawes A."/>
            <person name="Holder M."/>
            <person name="Jhangiani S."/>
            <person name="Johnson A."/>
            <person name="Khan Z."/>
            <person name="Li Z."/>
            <person name="Liu W."/>
            <person name="Liu X."/>
            <person name="Perez L."/>
            <person name="Shen H."/>
            <person name="Wang Q."/>
            <person name="Watt J."/>
            <person name="Xi L."/>
            <person name="Xin Y."/>
            <person name="Zhou J."/>
            <person name="Deng J."/>
            <person name="Jiang H."/>
            <person name="Liu Y."/>
            <person name="Qu J."/>
            <person name="Song X.-Z."/>
            <person name="Zhang L."/>
            <person name="Villasana D."/>
            <person name="Johnson A."/>
            <person name="Liu J."/>
            <person name="Liyanage D."/>
            <person name="Lorensuhewa L."/>
            <person name="Robinson T."/>
            <person name="Song A."/>
            <person name="Song B.-B."/>
            <person name="Dinh H."/>
            <person name="Thornton R."/>
            <person name="Coyle M."/>
            <person name="Francisco L."/>
            <person name="Jackson L."/>
            <person name="Javaid M."/>
            <person name="Korchina V."/>
            <person name="Kovar C."/>
            <person name="Mata R."/>
            <person name="Mathew T."/>
            <person name="Ngo R."/>
            <person name="Nguyen L."/>
            <person name="Nguyen N."/>
            <person name="Okwuonu G."/>
            <person name="Ongeri F."/>
            <person name="Pham C."/>
            <person name="Simmons D."/>
            <person name="Wilczek-Boney K."/>
            <person name="Hale W."/>
            <person name="Jakkamsetti A."/>
            <person name="Pham P."/>
            <person name="Ruth R."/>
            <person name="San Lucas F."/>
            <person name="Warren J."/>
            <person name="Zhang J."/>
            <person name="Zhao Z."/>
            <person name="Zhou C."/>
            <person name="Zhu D."/>
            <person name="Lee S."/>
            <person name="Bess C."/>
            <person name="Blankenburg K."/>
            <person name="Forbes L."/>
            <person name="Fu Q."/>
            <person name="Gubbala S."/>
            <person name="Hirani K."/>
            <person name="Jayaseelan J.C."/>
            <person name="Lara F."/>
            <person name="Munidasa M."/>
            <person name="Palculict T."/>
            <person name="Patil S."/>
            <person name="Pu L.-L."/>
            <person name="Saada N."/>
            <person name="Tang L."/>
            <person name="Weissenberger G."/>
            <person name="Zhu Y."/>
            <person name="Hemphill L."/>
            <person name="Shang Y."/>
            <person name="Youmans B."/>
            <person name="Ayvaz T."/>
            <person name="Ross M."/>
            <person name="Santibanez J."/>
            <person name="Aqrawi P."/>
            <person name="Gross S."/>
            <person name="Joshi V."/>
            <person name="Fowler G."/>
            <person name="Nazareth L."/>
            <person name="Reid J."/>
            <person name="Worley K."/>
            <person name="Petrosino J."/>
            <person name="Highlander S."/>
            <person name="Gibbs R."/>
        </authorList>
    </citation>
    <scope>NUCLEOTIDE SEQUENCE [LARGE SCALE GENOMIC DNA]</scope>
    <source>
        <strain evidence="7">ATCC 33030</strain>
    </source>
</reference>
<evidence type="ECO:0000313" key="7">
    <source>
        <dbReference type="EMBL" id="EFK54221.1"/>
    </source>
</evidence>
<evidence type="ECO:0000256" key="1">
    <source>
        <dbReference type="ARBA" id="ARBA00010555"/>
    </source>
</evidence>
<gene>
    <name evidence="7" type="ORF">HMPREF0291_11878</name>
</gene>
<dbReference type="InterPro" id="IPR004843">
    <property type="entry name" value="Calcineurin-like_PHP"/>
</dbReference>
<keyword evidence="4" id="KW-0378">Hydrolase</keyword>
<dbReference type="EMBL" id="ACLJ02000003">
    <property type="protein sequence ID" value="EFK54221.1"/>
    <property type="molecule type" value="Genomic_DNA"/>
</dbReference>
<evidence type="ECO:0000256" key="4">
    <source>
        <dbReference type="ARBA" id="ARBA00022801"/>
    </source>
</evidence>
<dbReference type="InterPro" id="IPR014577">
    <property type="entry name" value="UCP033093_metalloPase"/>
</dbReference>
<evidence type="ECO:0000259" key="6">
    <source>
        <dbReference type="Pfam" id="PF00149"/>
    </source>
</evidence>
<dbReference type="RefSeq" id="WP_005290659.1">
    <property type="nucleotide sequence ID" value="NZ_CM000961.1"/>
</dbReference>
<accession>D7WDJ0</accession>
<dbReference type="PANTHER" id="PTHR30337:SF0">
    <property type="entry name" value="NUCLEASE SBCCD SUBUNIT D"/>
    <property type="match status" value="1"/>
</dbReference>
<dbReference type="AlphaFoldDB" id="D7WDJ0"/>
<dbReference type="eggNOG" id="COG0420">
    <property type="taxonomic scope" value="Bacteria"/>
</dbReference>
<keyword evidence="8" id="KW-1185">Reference proteome</keyword>
<dbReference type="InterPro" id="IPR029052">
    <property type="entry name" value="Metallo-depent_PP-like"/>
</dbReference>
<dbReference type="PANTHER" id="PTHR30337">
    <property type="entry name" value="COMPONENT OF ATP-DEPENDENT DSDNA EXONUCLEASE"/>
    <property type="match status" value="1"/>
</dbReference>
<comment type="caution">
    <text evidence="7">The sequence shown here is derived from an EMBL/GenBank/DDBJ whole genome shotgun (WGS) entry which is preliminary data.</text>
</comment>
<dbReference type="Proteomes" id="UP000004208">
    <property type="component" value="Unassembled WGS sequence"/>
</dbReference>
<evidence type="ECO:0000256" key="3">
    <source>
        <dbReference type="ARBA" id="ARBA00022722"/>
    </source>
</evidence>
<dbReference type="GO" id="GO:0004527">
    <property type="term" value="F:exonuclease activity"/>
    <property type="evidence" value="ECO:0007669"/>
    <property type="project" value="UniProtKB-KW"/>
</dbReference>
<organism evidence="7 8">
    <name type="scientific">Corynebacterium genitalium ATCC 33030</name>
    <dbReference type="NCBI Taxonomy" id="585529"/>
    <lineage>
        <taxon>Bacteria</taxon>
        <taxon>Bacillati</taxon>
        <taxon>Actinomycetota</taxon>
        <taxon>Actinomycetes</taxon>
        <taxon>Mycobacteriales</taxon>
        <taxon>Corynebacteriaceae</taxon>
        <taxon>Corynebacterium</taxon>
    </lineage>
</organism>
<dbReference type="PIRSF" id="PIRSF033093">
    <property type="entry name" value="UCP_ML1119"/>
    <property type="match status" value="1"/>
</dbReference>
<dbReference type="CDD" id="cd00840">
    <property type="entry name" value="MPP_Mre11_N"/>
    <property type="match status" value="1"/>
</dbReference>
<dbReference type="OrthoDB" id="9773856at2"/>
<keyword evidence="5" id="KW-0269">Exonuclease</keyword>
<name>D7WDJ0_9CORY</name>
<dbReference type="Gene3D" id="3.60.21.10">
    <property type="match status" value="1"/>
</dbReference>
<proteinExistence type="inferred from homology"/>
<protein>
    <recommendedName>
        <fullName evidence="2">Nuclease SbcCD subunit D</fullName>
    </recommendedName>
</protein>
<evidence type="ECO:0000256" key="5">
    <source>
        <dbReference type="ARBA" id="ARBA00022839"/>
    </source>
</evidence>
<dbReference type="InterPro" id="IPR041796">
    <property type="entry name" value="Mre11_N"/>
</dbReference>
<dbReference type="HOGENOM" id="CLU_026621_1_0_11"/>
<dbReference type="InterPro" id="IPR050535">
    <property type="entry name" value="DNA_Repair-Maintenance_Comp"/>
</dbReference>
<dbReference type="SUPFAM" id="SSF56300">
    <property type="entry name" value="Metallo-dependent phosphatases"/>
    <property type="match status" value="1"/>
</dbReference>
<feature type="domain" description="Calcineurin-like phosphoesterase" evidence="6">
    <location>
        <begin position="11"/>
        <end position="205"/>
    </location>
</feature>
<comment type="similarity">
    <text evidence="1">Belongs to the SbcD family.</text>
</comment>